<evidence type="ECO:0000313" key="1">
    <source>
        <dbReference type="EMBL" id="WAW10240.1"/>
    </source>
</evidence>
<dbReference type="RefSeq" id="WP_269309245.1">
    <property type="nucleotide sequence ID" value="NZ_CP098242.1"/>
</dbReference>
<sequence length="96" mass="10721">MNIARLIAYCREHGIEFCLGNGTVKVRGTADIIEEILPVLRAHKKEIIDHLSIEMIHAGCLPEVYYRGEPVYTEAQADLALVKTQALLNRVMSKSA</sequence>
<dbReference type="Proteomes" id="UP001156215">
    <property type="component" value="Chromosome"/>
</dbReference>
<dbReference type="AlphaFoldDB" id="A0A9E9LYY3"/>
<evidence type="ECO:0000313" key="2">
    <source>
        <dbReference type="Proteomes" id="UP001156215"/>
    </source>
</evidence>
<proteinExistence type="predicted"/>
<keyword evidence="2" id="KW-1185">Reference proteome</keyword>
<dbReference type="KEGG" id="ovb:NB640_00810"/>
<dbReference type="EMBL" id="CP098242">
    <property type="protein sequence ID" value="WAW10240.1"/>
    <property type="molecule type" value="Genomic_DNA"/>
</dbReference>
<reference evidence="1" key="1">
    <citation type="journal article" date="2022" name="Front. Microbiol.">
        <title>New perspectives on an old grouping: The genomic and phenotypic variability of Oxalobacter formigenes and the implications for calcium oxalate stone prevention.</title>
        <authorList>
            <person name="Chmiel J.A."/>
            <person name="Carr C."/>
            <person name="Stuivenberg G.A."/>
            <person name="Venema R."/>
            <person name="Chanyi R.M."/>
            <person name="Al K.F."/>
            <person name="Giguere D."/>
            <person name="Say H."/>
            <person name="Akouris P.P."/>
            <person name="Dominguez Romero S.A."/>
            <person name="Kwong A."/>
            <person name="Tai V."/>
            <person name="Koval S.F."/>
            <person name="Razvi H."/>
            <person name="Bjazevic J."/>
            <person name="Burton J.P."/>
        </authorList>
    </citation>
    <scope>NUCLEOTIDE SEQUENCE</scope>
    <source>
        <strain evidence="1">WoOx3</strain>
    </source>
</reference>
<name>A0A9E9LYY3_9BURK</name>
<gene>
    <name evidence="1" type="ORF">NB640_00810</name>
</gene>
<organism evidence="1 2">
    <name type="scientific">Oxalobacter vibrioformis</name>
    <dbReference type="NCBI Taxonomy" id="933080"/>
    <lineage>
        <taxon>Bacteria</taxon>
        <taxon>Pseudomonadati</taxon>
        <taxon>Pseudomonadota</taxon>
        <taxon>Betaproteobacteria</taxon>
        <taxon>Burkholderiales</taxon>
        <taxon>Oxalobacteraceae</taxon>
        <taxon>Oxalobacter</taxon>
    </lineage>
</organism>
<evidence type="ECO:0008006" key="3">
    <source>
        <dbReference type="Google" id="ProtNLM"/>
    </source>
</evidence>
<accession>A0A9E9LYY3</accession>
<protein>
    <recommendedName>
        <fullName evidence="3">TubC N-terminal docking domain-containing protein</fullName>
    </recommendedName>
</protein>